<dbReference type="Proteomes" id="UP001062846">
    <property type="component" value="Chromosome 3"/>
</dbReference>
<sequence>MIFDSNEDGKRFYNAYAKVKGFSVQKDNIHKDNVLSLQESEFVQKKDIEKLHIWKEKIGKKSQWH</sequence>
<proteinExistence type="predicted"/>
<evidence type="ECO:0000313" key="2">
    <source>
        <dbReference type="Proteomes" id="UP001062846"/>
    </source>
</evidence>
<organism evidence="1 2">
    <name type="scientific">Rhododendron molle</name>
    <name type="common">Chinese azalea</name>
    <name type="synonym">Azalea mollis</name>
    <dbReference type="NCBI Taxonomy" id="49168"/>
    <lineage>
        <taxon>Eukaryota</taxon>
        <taxon>Viridiplantae</taxon>
        <taxon>Streptophyta</taxon>
        <taxon>Embryophyta</taxon>
        <taxon>Tracheophyta</taxon>
        <taxon>Spermatophyta</taxon>
        <taxon>Magnoliopsida</taxon>
        <taxon>eudicotyledons</taxon>
        <taxon>Gunneridae</taxon>
        <taxon>Pentapetalae</taxon>
        <taxon>asterids</taxon>
        <taxon>Ericales</taxon>
        <taxon>Ericaceae</taxon>
        <taxon>Ericoideae</taxon>
        <taxon>Rhodoreae</taxon>
        <taxon>Rhododendron</taxon>
    </lineage>
</organism>
<comment type="caution">
    <text evidence="1">The sequence shown here is derived from an EMBL/GenBank/DDBJ whole genome shotgun (WGS) entry which is preliminary data.</text>
</comment>
<gene>
    <name evidence="1" type="ORF">RHMOL_Rhmol03G0149100</name>
</gene>
<protein>
    <submittedName>
        <fullName evidence="1">Uncharacterized protein</fullName>
    </submittedName>
</protein>
<evidence type="ECO:0000313" key="1">
    <source>
        <dbReference type="EMBL" id="KAI8563966.1"/>
    </source>
</evidence>
<accession>A0ACC0PEH2</accession>
<dbReference type="EMBL" id="CM046390">
    <property type="protein sequence ID" value="KAI8563966.1"/>
    <property type="molecule type" value="Genomic_DNA"/>
</dbReference>
<reference evidence="1" key="1">
    <citation type="submission" date="2022-02" db="EMBL/GenBank/DDBJ databases">
        <title>Plant Genome Project.</title>
        <authorList>
            <person name="Zhang R.-G."/>
        </authorList>
    </citation>
    <scope>NUCLEOTIDE SEQUENCE</scope>
    <source>
        <strain evidence="1">AT1</strain>
    </source>
</reference>
<keyword evidence="2" id="KW-1185">Reference proteome</keyword>
<name>A0ACC0PEH2_RHOML</name>